<feature type="domain" description="Retrotransposon gag" evidence="2">
    <location>
        <begin position="318"/>
        <end position="399"/>
    </location>
</feature>
<dbReference type="GO" id="GO:0006508">
    <property type="term" value="P:proteolysis"/>
    <property type="evidence" value="ECO:0007669"/>
    <property type="project" value="InterPro"/>
</dbReference>
<dbReference type="Pfam" id="PF03732">
    <property type="entry name" value="Retrotrans_gag"/>
    <property type="match status" value="1"/>
</dbReference>
<dbReference type="GO" id="GO:0004190">
    <property type="term" value="F:aspartic-type endopeptidase activity"/>
    <property type="evidence" value="ECO:0007669"/>
    <property type="project" value="InterPro"/>
</dbReference>
<comment type="caution">
    <text evidence="3">The sequence shown here is derived from an EMBL/GenBank/DDBJ whole genome shotgun (WGS) entry which is preliminary data.</text>
</comment>
<sequence length="1045" mass="119097">MSSSAPQIAGEPVKYEDLPPEHKKKYDDLKAILEAELIGAFEKTRSHGIKFKGFQPEGALDGLDLSLPSDERTRALRQEVNYAVAHSLHRHAESLVNTLERVALNVVQEVTKHKYSPSGPALGTHQGEVPLYTRPPLQHTFAAPQQQGSPAYVVYKVGGDPGDYQFLYEPPKEIPHGYVCTYVPDCNDWMTPVMAARTATAGGVAGAGSSAGADVEKQAWLAKYATSTSHQRSTSAAPTVDEITAIMRDQFGILPKKRMIGYSKPYPNDYDLIPLPPKYRLPDFTKFSGSEGTSSIEHVSRYLAQLGMVSASDELRVRFFSQSLTGPAFGWYTSLLPDSVRTWKQLEEQFHVQYHSETTEASLADLTQVRQRRGETVSEYIQRFRTVRNRCYSSTFTDAHGSKLSAYEQRHPELYQDKYKRVALIETDEDEGFAGDQEVAVAEWTRGAKPVSCKWVKQPGPAKGFDFDLSKTEQIFDLLLKEKQLKLPEGHKIPTPQEMNGKPYCKWHHTFTHATNDCKVLRGQIQMAIEQGRLLFGQFAMRVDTQPFPEVNMVDLSHCIGREPGFSFDINMAGLADRHDEDKPESSRSRGKDKKEADPRDRPQHDDRRYLTEKEVISVRYQRPLSAHLLNKYEQQYDRRRRYDEDDDRYRRSDADNRKYRRHEGYERHARGRSREREDVDRHWNCPFFKHCWDSGMSRLPTIENCPECRQKRRGTNEVSVFERLGPLPHQNKRAESSQDEDFDESEEEDRYHRPRWCPDGLSHSQKRRVQRLRILEEAEAQYLYTLRKAQPDLAVKIQQTLETEARPPKKVWRPKQTKADAEASADTNMVFILPPEFCAPRDEEVSVAQFDCGPRPVIFEKPKEKSYRHLKALYLKGYINGQPISKMLVDTGAAVNIMPYSMLRRLGRSSEDLIKTNVTLSDFNGQPSEAKGVLNVDLTVGQKTIPTSFFIVDSKSTYAVLLGRDWIHANCCIPSTMHQCIIQWDGDEVEVVHADDSIDISLAAMNIWEANDQEPLSGINLDGCERIEATKNGVRLVLSTGLTE</sequence>
<dbReference type="CDD" id="cd00303">
    <property type="entry name" value="retropepsin_like"/>
    <property type="match status" value="1"/>
</dbReference>
<dbReference type="SUPFAM" id="SSF50630">
    <property type="entry name" value="Acid proteases"/>
    <property type="match status" value="1"/>
</dbReference>
<dbReference type="PANTHER" id="PTHR33223">
    <property type="entry name" value="CCHC-TYPE DOMAIN-CONTAINING PROTEIN"/>
    <property type="match status" value="1"/>
</dbReference>
<feature type="region of interest" description="Disordered" evidence="1">
    <location>
        <begin position="720"/>
        <end position="754"/>
    </location>
</feature>
<name>A0AAD8S6S0_LOLMU</name>
<dbReference type="EMBL" id="JAUUTY010000004">
    <property type="protein sequence ID" value="KAK1646552.1"/>
    <property type="molecule type" value="Genomic_DNA"/>
</dbReference>
<reference evidence="3" key="1">
    <citation type="submission" date="2023-07" db="EMBL/GenBank/DDBJ databases">
        <title>A chromosome-level genome assembly of Lolium multiflorum.</title>
        <authorList>
            <person name="Chen Y."/>
            <person name="Copetti D."/>
            <person name="Kolliker R."/>
            <person name="Studer B."/>
        </authorList>
    </citation>
    <scope>NUCLEOTIDE SEQUENCE</scope>
    <source>
        <strain evidence="3">02402/16</strain>
        <tissue evidence="3">Leaf</tissue>
    </source>
</reference>
<dbReference type="InterPro" id="IPR005162">
    <property type="entry name" value="Retrotrans_gag_dom"/>
</dbReference>
<dbReference type="Gene3D" id="2.40.70.10">
    <property type="entry name" value="Acid Proteases"/>
    <property type="match status" value="1"/>
</dbReference>
<organism evidence="3 4">
    <name type="scientific">Lolium multiflorum</name>
    <name type="common">Italian ryegrass</name>
    <name type="synonym">Lolium perenne subsp. multiflorum</name>
    <dbReference type="NCBI Taxonomy" id="4521"/>
    <lineage>
        <taxon>Eukaryota</taxon>
        <taxon>Viridiplantae</taxon>
        <taxon>Streptophyta</taxon>
        <taxon>Embryophyta</taxon>
        <taxon>Tracheophyta</taxon>
        <taxon>Spermatophyta</taxon>
        <taxon>Magnoliopsida</taxon>
        <taxon>Liliopsida</taxon>
        <taxon>Poales</taxon>
        <taxon>Poaceae</taxon>
        <taxon>BOP clade</taxon>
        <taxon>Pooideae</taxon>
        <taxon>Poodae</taxon>
        <taxon>Poeae</taxon>
        <taxon>Poeae Chloroplast Group 2 (Poeae type)</taxon>
        <taxon>Loliodinae</taxon>
        <taxon>Loliinae</taxon>
        <taxon>Lolium</taxon>
    </lineage>
</organism>
<evidence type="ECO:0000313" key="3">
    <source>
        <dbReference type="EMBL" id="KAK1646552.1"/>
    </source>
</evidence>
<gene>
    <name evidence="3" type="ORF">QYE76_064357</name>
</gene>
<protein>
    <recommendedName>
        <fullName evidence="2">Retrotransposon gag domain-containing protein</fullName>
    </recommendedName>
</protein>
<proteinExistence type="predicted"/>
<dbReference type="PROSITE" id="PS00141">
    <property type="entry name" value="ASP_PROTEASE"/>
    <property type="match status" value="1"/>
</dbReference>
<dbReference type="InterPro" id="IPR001969">
    <property type="entry name" value="Aspartic_peptidase_AS"/>
</dbReference>
<dbReference type="Proteomes" id="UP001231189">
    <property type="component" value="Unassembled WGS sequence"/>
</dbReference>
<dbReference type="InterPro" id="IPR021109">
    <property type="entry name" value="Peptidase_aspartic_dom_sf"/>
</dbReference>
<evidence type="ECO:0000259" key="2">
    <source>
        <dbReference type="Pfam" id="PF03732"/>
    </source>
</evidence>
<keyword evidence="4" id="KW-1185">Reference proteome</keyword>
<dbReference type="PANTHER" id="PTHR33223:SF8">
    <property type="entry name" value="OS04G0172440 PROTEIN"/>
    <property type="match status" value="1"/>
</dbReference>
<feature type="compositionally biased region" description="Acidic residues" evidence="1">
    <location>
        <begin position="738"/>
        <end position="749"/>
    </location>
</feature>
<accession>A0AAD8S6S0</accession>
<dbReference type="Pfam" id="PF13975">
    <property type="entry name" value="gag-asp_proteas"/>
    <property type="match status" value="1"/>
</dbReference>
<evidence type="ECO:0000313" key="4">
    <source>
        <dbReference type="Proteomes" id="UP001231189"/>
    </source>
</evidence>
<dbReference type="AlphaFoldDB" id="A0AAD8S6S0"/>
<feature type="region of interest" description="Disordered" evidence="1">
    <location>
        <begin position="1"/>
        <end position="21"/>
    </location>
</feature>
<feature type="region of interest" description="Disordered" evidence="1">
    <location>
        <begin position="576"/>
        <end position="613"/>
    </location>
</feature>
<evidence type="ECO:0000256" key="1">
    <source>
        <dbReference type="SAM" id="MobiDB-lite"/>
    </source>
</evidence>